<dbReference type="PANTHER" id="PTHR40076">
    <property type="entry name" value="MEMBRANE PROTEIN-RELATED"/>
    <property type="match status" value="1"/>
</dbReference>
<reference evidence="2 3" key="1">
    <citation type="journal article" date="2020" name="mSystems">
        <title>Defining Genomic and Predicted Metabolic Features of the Acetobacterium Genus.</title>
        <authorList>
            <person name="Ross D.E."/>
            <person name="Marshall C.W."/>
            <person name="Gulliver D."/>
            <person name="May H.D."/>
            <person name="Norman R.S."/>
        </authorList>
    </citation>
    <scope>NUCLEOTIDE SEQUENCE [LARGE SCALE GENOMIC DNA]</scope>
    <source>
        <strain evidence="2 3">DSM 8238</strain>
    </source>
</reference>
<evidence type="ECO:0000313" key="3">
    <source>
        <dbReference type="Proteomes" id="UP000603234"/>
    </source>
</evidence>
<evidence type="ECO:0000256" key="1">
    <source>
        <dbReference type="SAM" id="Phobius"/>
    </source>
</evidence>
<dbReference type="Pfam" id="PF06161">
    <property type="entry name" value="DUF975"/>
    <property type="match status" value="1"/>
</dbReference>
<keyword evidence="1" id="KW-1133">Transmembrane helix</keyword>
<accession>A0ABR6WWP0</accession>
<gene>
    <name evidence="2" type="ORF">GH808_10675</name>
</gene>
<dbReference type="PANTHER" id="PTHR40076:SF1">
    <property type="entry name" value="MEMBRANE PROTEIN"/>
    <property type="match status" value="1"/>
</dbReference>
<feature type="transmembrane region" description="Helical" evidence="1">
    <location>
        <begin position="24"/>
        <end position="53"/>
    </location>
</feature>
<protein>
    <submittedName>
        <fullName evidence="2">DUF975 family protein</fullName>
    </submittedName>
</protein>
<dbReference type="EMBL" id="WJBC01000015">
    <property type="protein sequence ID" value="MBC3804896.1"/>
    <property type="molecule type" value="Genomic_DNA"/>
</dbReference>
<feature type="transmembrane region" description="Helical" evidence="1">
    <location>
        <begin position="95"/>
        <end position="114"/>
    </location>
</feature>
<keyword evidence="1" id="KW-0472">Membrane</keyword>
<feature type="transmembrane region" description="Helical" evidence="1">
    <location>
        <begin position="152"/>
        <end position="177"/>
    </location>
</feature>
<name>A0ABR6WWP0_9FIRM</name>
<comment type="caution">
    <text evidence="2">The sequence shown here is derived from an EMBL/GenBank/DDBJ whole genome shotgun (WGS) entry which is preliminary data.</text>
</comment>
<dbReference type="InterPro" id="IPR010380">
    <property type="entry name" value="DUF975"/>
</dbReference>
<proteinExistence type="predicted"/>
<evidence type="ECO:0000313" key="2">
    <source>
        <dbReference type="EMBL" id="MBC3804896.1"/>
    </source>
</evidence>
<keyword evidence="3" id="KW-1185">Reference proteome</keyword>
<sequence>MKEIFMKTRQEIKATAKQQFSENYWMSVGAVILAFLIIGAASGVSFGIAYILLAPPIMVGIQYFSLCVYRGESADIETMFTTGFNNYGRKLGGMLWMWLFTYLWMLLFIIPGIIKAIAYSMTPYILADCPNVNATEALKISMRMTQGHKGEIFVMYLSFIGWFLLSGITFGLVGIFYSNPYFYISISGLYEELKENALNNGIITTSELA</sequence>
<organism evidence="2 3">
    <name type="scientific">Acetobacterium fimetarium</name>
    <dbReference type="NCBI Taxonomy" id="52691"/>
    <lineage>
        <taxon>Bacteria</taxon>
        <taxon>Bacillati</taxon>
        <taxon>Bacillota</taxon>
        <taxon>Clostridia</taxon>
        <taxon>Eubacteriales</taxon>
        <taxon>Eubacteriaceae</taxon>
        <taxon>Acetobacterium</taxon>
    </lineage>
</organism>
<dbReference type="Proteomes" id="UP000603234">
    <property type="component" value="Unassembled WGS sequence"/>
</dbReference>
<keyword evidence="1" id="KW-0812">Transmembrane</keyword>